<gene>
    <name evidence="7" type="ORF">NCTC11343_00626</name>
</gene>
<sequence>MILLLKKLHRYWYFISVLLVFLLFFPYIYFLARRPEKNYARIARMRRWVSVGGSALAGVFFKVSYESKIDWNRSMVLCPNHTSVLDITALTYLCPAPFSFIGKASLLKNPVTRIFFKTIDIPVTRRSKVSSFKAFQRANELVRSGRSVVIFPEGKIDDGFPPKIHAFKSGAFRIAIQNDVPTVPIIIENAWDIFFDDGSKRGSRPGIVKIHVFKPIETKDFNDDNASELEKVVYDKMHSYWIMKNKSYFHNLENLQKICQERS</sequence>
<dbReference type="AlphaFoldDB" id="A0A2X2IXT4"/>
<reference evidence="7 8" key="1">
    <citation type="submission" date="2018-06" db="EMBL/GenBank/DDBJ databases">
        <authorList>
            <consortium name="Pathogen Informatics"/>
            <person name="Doyle S."/>
        </authorList>
    </citation>
    <scope>NUCLEOTIDE SEQUENCE [LARGE SCALE GENOMIC DNA]</scope>
    <source>
        <strain evidence="7 8">NCTC11343</strain>
    </source>
</reference>
<dbReference type="PANTHER" id="PTHR10434">
    <property type="entry name" value="1-ACYL-SN-GLYCEROL-3-PHOSPHATE ACYLTRANSFERASE"/>
    <property type="match status" value="1"/>
</dbReference>
<dbReference type="InterPro" id="IPR002123">
    <property type="entry name" value="Plipid/glycerol_acylTrfase"/>
</dbReference>
<keyword evidence="4" id="KW-0443">Lipid metabolism</keyword>
<keyword evidence="2" id="KW-0444">Lipid biosynthesis</keyword>
<dbReference type="GeneID" id="97178934"/>
<evidence type="ECO:0000256" key="2">
    <source>
        <dbReference type="ARBA" id="ARBA00022516"/>
    </source>
</evidence>
<dbReference type="Pfam" id="PF01553">
    <property type="entry name" value="Acyltransferase"/>
    <property type="match status" value="1"/>
</dbReference>
<dbReference type="RefSeq" id="WP_112373779.1">
    <property type="nucleotide sequence ID" value="NZ_CP069793.1"/>
</dbReference>
<evidence type="ECO:0000256" key="5">
    <source>
        <dbReference type="ARBA" id="ARBA00023315"/>
    </source>
</evidence>
<organism evidence="7 8">
    <name type="scientific">Sphingobacterium multivorum</name>
    <dbReference type="NCBI Taxonomy" id="28454"/>
    <lineage>
        <taxon>Bacteria</taxon>
        <taxon>Pseudomonadati</taxon>
        <taxon>Bacteroidota</taxon>
        <taxon>Sphingobacteriia</taxon>
        <taxon>Sphingobacteriales</taxon>
        <taxon>Sphingobacteriaceae</taxon>
        <taxon>Sphingobacterium</taxon>
    </lineage>
</organism>
<accession>A0A2X2IXT4</accession>
<keyword evidence="5 7" id="KW-0012">Acyltransferase</keyword>
<dbReference type="GO" id="GO:0006654">
    <property type="term" value="P:phosphatidic acid biosynthetic process"/>
    <property type="evidence" value="ECO:0007669"/>
    <property type="project" value="TreeGrafter"/>
</dbReference>
<comment type="pathway">
    <text evidence="1">Lipid metabolism.</text>
</comment>
<evidence type="ECO:0000313" key="8">
    <source>
        <dbReference type="Proteomes" id="UP000251241"/>
    </source>
</evidence>
<dbReference type="PANTHER" id="PTHR10434:SF64">
    <property type="entry name" value="1-ACYL-SN-GLYCEROL-3-PHOSPHATE ACYLTRANSFERASE-RELATED"/>
    <property type="match status" value="1"/>
</dbReference>
<dbReference type="SMART" id="SM00563">
    <property type="entry name" value="PlsC"/>
    <property type="match status" value="1"/>
</dbReference>
<evidence type="ECO:0000256" key="3">
    <source>
        <dbReference type="ARBA" id="ARBA00022679"/>
    </source>
</evidence>
<proteinExistence type="predicted"/>
<protein>
    <submittedName>
        <fullName evidence="7">2-acyl-glycerophospho-ethanolamine acyltransferase</fullName>
    </submittedName>
</protein>
<evidence type="ECO:0000313" key="7">
    <source>
        <dbReference type="EMBL" id="SPZ84096.1"/>
    </source>
</evidence>
<dbReference type="SUPFAM" id="SSF69593">
    <property type="entry name" value="Glycerol-3-phosphate (1)-acyltransferase"/>
    <property type="match status" value="1"/>
</dbReference>
<dbReference type="Proteomes" id="UP000251241">
    <property type="component" value="Unassembled WGS sequence"/>
</dbReference>
<evidence type="ECO:0000259" key="6">
    <source>
        <dbReference type="SMART" id="SM00563"/>
    </source>
</evidence>
<name>A0A2X2IXT4_SPHMU</name>
<evidence type="ECO:0000256" key="4">
    <source>
        <dbReference type="ARBA" id="ARBA00023098"/>
    </source>
</evidence>
<evidence type="ECO:0000256" key="1">
    <source>
        <dbReference type="ARBA" id="ARBA00005189"/>
    </source>
</evidence>
<keyword evidence="3 7" id="KW-0808">Transferase</keyword>
<dbReference type="EMBL" id="UAUU01000002">
    <property type="protein sequence ID" value="SPZ84096.1"/>
    <property type="molecule type" value="Genomic_DNA"/>
</dbReference>
<feature type="domain" description="Phospholipid/glycerol acyltransferase" evidence="6">
    <location>
        <begin position="75"/>
        <end position="190"/>
    </location>
</feature>
<dbReference type="CDD" id="cd07989">
    <property type="entry name" value="LPLAT_AGPAT-like"/>
    <property type="match status" value="1"/>
</dbReference>
<dbReference type="GO" id="GO:0003841">
    <property type="term" value="F:1-acylglycerol-3-phosphate O-acyltransferase activity"/>
    <property type="evidence" value="ECO:0007669"/>
    <property type="project" value="TreeGrafter"/>
</dbReference>